<comment type="caution">
    <text evidence="1">The sequence shown here is derived from an EMBL/GenBank/DDBJ whole genome shotgun (WGS) entry which is preliminary data.</text>
</comment>
<dbReference type="GeneID" id="81457596"/>
<gene>
    <name evidence="1" type="ORF">N7517_000683</name>
</gene>
<keyword evidence="2" id="KW-1185">Reference proteome</keyword>
<proteinExistence type="predicted"/>
<dbReference type="RefSeq" id="XP_056582548.1">
    <property type="nucleotide sequence ID" value="XM_056718413.1"/>
</dbReference>
<reference evidence="1" key="1">
    <citation type="submission" date="2022-12" db="EMBL/GenBank/DDBJ databases">
        <authorList>
            <person name="Petersen C."/>
        </authorList>
    </citation>
    <scope>NUCLEOTIDE SEQUENCE</scope>
    <source>
        <strain evidence="1">IBT 3081</strain>
    </source>
</reference>
<dbReference type="Proteomes" id="UP001147752">
    <property type="component" value="Unassembled WGS sequence"/>
</dbReference>
<name>A0A9W9SQQ4_9EURO</name>
<protein>
    <recommendedName>
        <fullName evidence="3">C2H2-type domain-containing protein</fullName>
    </recommendedName>
</protein>
<sequence length="162" mass="18566">MPVANEVLEASVLDRAINDTSDQTVRAVLKSICAKNDEARKEAEHQLLAMTTDSKANSDSNKRLVSRYAFCVNCEKEFDVTTNTEKTCRYHPNKNEPTGDELYEDNWDEFDVDTDEMREDFPECFTFSCCDGNLRDNPHGCVIDFHQEQYPDGEPSKRLRAL</sequence>
<dbReference type="PANTHER" id="PTHR38167:SF1">
    <property type="entry name" value="C2H2-TYPE DOMAIN-CONTAINING PROTEIN"/>
    <property type="match status" value="1"/>
</dbReference>
<organism evidence="1 2">
    <name type="scientific">Penicillium concentricum</name>
    <dbReference type="NCBI Taxonomy" id="293559"/>
    <lineage>
        <taxon>Eukaryota</taxon>
        <taxon>Fungi</taxon>
        <taxon>Dikarya</taxon>
        <taxon>Ascomycota</taxon>
        <taxon>Pezizomycotina</taxon>
        <taxon>Eurotiomycetes</taxon>
        <taxon>Eurotiomycetidae</taxon>
        <taxon>Eurotiales</taxon>
        <taxon>Aspergillaceae</taxon>
        <taxon>Penicillium</taxon>
    </lineage>
</organism>
<reference evidence="1" key="2">
    <citation type="journal article" date="2023" name="IMA Fungus">
        <title>Comparative genomic study of the Penicillium genus elucidates a diverse pangenome and 15 lateral gene transfer events.</title>
        <authorList>
            <person name="Petersen C."/>
            <person name="Sorensen T."/>
            <person name="Nielsen M.R."/>
            <person name="Sondergaard T.E."/>
            <person name="Sorensen J.L."/>
            <person name="Fitzpatrick D.A."/>
            <person name="Frisvad J.C."/>
            <person name="Nielsen K.L."/>
        </authorList>
    </citation>
    <scope>NUCLEOTIDE SEQUENCE</scope>
    <source>
        <strain evidence="1">IBT 3081</strain>
    </source>
</reference>
<dbReference type="EMBL" id="JAPZBT010000001">
    <property type="protein sequence ID" value="KAJ5382772.1"/>
    <property type="molecule type" value="Genomic_DNA"/>
</dbReference>
<evidence type="ECO:0000313" key="2">
    <source>
        <dbReference type="Proteomes" id="UP001147752"/>
    </source>
</evidence>
<dbReference type="OrthoDB" id="5422613at2759"/>
<dbReference type="AlphaFoldDB" id="A0A9W9SQQ4"/>
<accession>A0A9W9SQQ4</accession>
<dbReference type="PANTHER" id="PTHR38167">
    <property type="entry name" value="C2H2-TYPE DOMAIN-CONTAINING PROTEIN"/>
    <property type="match status" value="1"/>
</dbReference>
<evidence type="ECO:0008006" key="3">
    <source>
        <dbReference type="Google" id="ProtNLM"/>
    </source>
</evidence>
<evidence type="ECO:0000313" key="1">
    <source>
        <dbReference type="EMBL" id="KAJ5382772.1"/>
    </source>
</evidence>